<dbReference type="InterPro" id="IPR038488">
    <property type="entry name" value="Integrase_DNA-bd_sf"/>
</dbReference>
<protein>
    <submittedName>
        <fullName evidence="6">Tyrosine-type recombinase/integrase</fullName>
    </submittedName>
</protein>
<evidence type="ECO:0000259" key="5">
    <source>
        <dbReference type="PROSITE" id="PS51898"/>
    </source>
</evidence>
<name>A0ABV6CZP2_9SPHN</name>
<dbReference type="Proteomes" id="UP001589798">
    <property type="component" value="Unassembled WGS sequence"/>
</dbReference>
<dbReference type="Pfam" id="PF00589">
    <property type="entry name" value="Phage_integrase"/>
    <property type="match status" value="1"/>
</dbReference>
<dbReference type="Gene3D" id="1.10.443.10">
    <property type="entry name" value="Intergrase catalytic core"/>
    <property type="match status" value="1"/>
</dbReference>
<dbReference type="Pfam" id="PF22022">
    <property type="entry name" value="Phage_int_M"/>
    <property type="match status" value="1"/>
</dbReference>
<evidence type="ECO:0000256" key="2">
    <source>
        <dbReference type="ARBA" id="ARBA00022908"/>
    </source>
</evidence>
<dbReference type="InterPro" id="IPR010998">
    <property type="entry name" value="Integrase_recombinase_N"/>
</dbReference>
<dbReference type="InterPro" id="IPR025166">
    <property type="entry name" value="Integrase_DNA_bind_dom"/>
</dbReference>
<proteinExistence type="inferred from homology"/>
<dbReference type="InterPro" id="IPR053876">
    <property type="entry name" value="Phage_int_M"/>
</dbReference>
<reference evidence="6 7" key="1">
    <citation type="submission" date="2024-09" db="EMBL/GenBank/DDBJ databases">
        <authorList>
            <person name="Sun Q."/>
            <person name="Mori K."/>
        </authorList>
    </citation>
    <scope>NUCLEOTIDE SEQUENCE [LARGE SCALE GENOMIC DNA]</scope>
    <source>
        <strain evidence="6 7">CCM 7706</strain>
    </source>
</reference>
<dbReference type="EMBL" id="JBHLWK010000021">
    <property type="protein sequence ID" value="MFC0205871.1"/>
    <property type="molecule type" value="Genomic_DNA"/>
</dbReference>
<dbReference type="RefSeq" id="WP_379488604.1">
    <property type="nucleotide sequence ID" value="NZ_JBHLWK010000021.1"/>
</dbReference>
<comment type="caution">
    <text evidence="6">The sequence shown here is derived from an EMBL/GenBank/DDBJ whole genome shotgun (WGS) entry which is preliminary data.</text>
</comment>
<dbReference type="Gene3D" id="1.10.150.130">
    <property type="match status" value="1"/>
</dbReference>
<evidence type="ECO:0000256" key="1">
    <source>
        <dbReference type="ARBA" id="ARBA00008857"/>
    </source>
</evidence>
<dbReference type="PANTHER" id="PTHR30629">
    <property type="entry name" value="PROPHAGE INTEGRASE"/>
    <property type="match status" value="1"/>
</dbReference>
<accession>A0ABV6CZP2</accession>
<evidence type="ECO:0000256" key="3">
    <source>
        <dbReference type="ARBA" id="ARBA00023125"/>
    </source>
</evidence>
<dbReference type="PROSITE" id="PS51898">
    <property type="entry name" value="TYR_RECOMBINASE"/>
    <property type="match status" value="1"/>
</dbReference>
<dbReference type="InterPro" id="IPR002104">
    <property type="entry name" value="Integrase_catalytic"/>
</dbReference>
<comment type="similarity">
    <text evidence="1">Belongs to the 'phage' integrase family.</text>
</comment>
<organism evidence="6 7">
    <name type="scientific">Novosphingobium soli</name>
    <dbReference type="NCBI Taxonomy" id="574956"/>
    <lineage>
        <taxon>Bacteria</taxon>
        <taxon>Pseudomonadati</taxon>
        <taxon>Pseudomonadota</taxon>
        <taxon>Alphaproteobacteria</taxon>
        <taxon>Sphingomonadales</taxon>
        <taxon>Sphingomonadaceae</taxon>
        <taxon>Novosphingobium</taxon>
    </lineage>
</organism>
<dbReference type="InterPro" id="IPR013762">
    <property type="entry name" value="Integrase-like_cat_sf"/>
</dbReference>
<dbReference type="InterPro" id="IPR011010">
    <property type="entry name" value="DNA_brk_join_enz"/>
</dbReference>
<dbReference type="PANTHER" id="PTHR30629:SF2">
    <property type="entry name" value="PROPHAGE INTEGRASE INTS-RELATED"/>
    <property type="match status" value="1"/>
</dbReference>
<keyword evidence="2" id="KW-0229">DNA integration</keyword>
<feature type="domain" description="Tyr recombinase" evidence="5">
    <location>
        <begin position="216"/>
        <end position="389"/>
    </location>
</feature>
<dbReference type="SUPFAM" id="SSF56349">
    <property type="entry name" value="DNA breaking-rejoining enzymes"/>
    <property type="match status" value="1"/>
</dbReference>
<keyword evidence="4" id="KW-0233">DNA recombination</keyword>
<evidence type="ECO:0000313" key="6">
    <source>
        <dbReference type="EMBL" id="MFC0205871.1"/>
    </source>
</evidence>
<dbReference type="Gene3D" id="3.30.160.390">
    <property type="entry name" value="Integrase, DNA-binding domain"/>
    <property type="match status" value="1"/>
</dbReference>
<keyword evidence="3" id="KW-0238">DNA-binding</keyword>
<dbReference type="CDD" id="cd00801">
    <property type="entry name" value="INT_P4_C"/>
    <property type="match status" value="1"/>
</dbReference>
<dbReference type="InterPro" id="IPR050808">
    <property type="entry name" value="Phage_Integrase"/>
</dbReference>
<gene>
    <name evidence="6" type="ORF">ACFFJC_16515</name>
</gene>
<dbReference type="Pfam" id="PF13356">
    <property type="entry name" value="Arm-DNA-bind_3"/>
    <property type="match status" value="1"/>
</dbReference>
<keyword evidence="7" id="KW-1185">Reference proteome</keyword>
<sequence length="399" mass="45075">MPLTQIEIRNAKPGMHADGGGLYLSVKSSGAKSWLYRYQIAGRRREMGLGALTVLPPVEARAEAARLKATVRQGTDPLEVKAEEQRERQIAAQIEQVGQKLQAATFRRVAEDHIAMQEAGWKNSKHRQQWENTLKTYVYPVVGDMPVGEINAEHVLQILKPIWNNKTETATRVRMRIEAILDAAKVKGLRQGENPARWRGNLDAVLPAKSKVHKVKHHDAMDWKLVPSFWRSLVDQPGMGALALRLTILTALRSGEVRKATWDEFDLDEAIWTIPAEKMKADREHRVPLSPPALELLRSLPRMVQTDLVFPGVRVTSPLSDMTLSAVLRRMGIDDVTVHGFRSSFRDWAAEETHHDGDTVELALAHVVKNQVERAYRRGDQLAKRRALMDDWAKWLSGC</sequence>
<evidence type="ECO:0000256" key="4">
    <source>
        <dbReference type="ARBA" id="ARBA00023172"/>
    </source>
</evidence>
<evidence type="ECO:0000313" key="7">
    <source>
        <dbReference type="Proteomes" id="UP001589798"/>
    </source>
</evidence>